<reference evidence="2" key="1">
    <citation type="submission" date="2006-12" db="EMBL/GenBank/DDBJ databases">
        <title>Complete sequence of Halorhodospira halophila SL1.</title>
        <authorList>
            <consortium name="US DOE Joint Genome Institute"/>
            <person name="Copeland A."/>
            <person name="Lucas S."/>
            <person name="Lapidus A."/>
            <person name="Barry K."/>
            <person name="Detter J.C."/>
            <person name="Glavina del Rio T."/>
            <person name="Hammon N."/>
            <person name="Israni S."/>
            <person name="Dalin E."/>
            <person name="Tice H."/>
            <person name="Pitluck S."/>
            <person name="Saunders E."/>
            <person name="Brettin T."/>
            <person name="Bruce D."/>
            <person name="Han C."/>
            <person name="Tapia R."/>
            <person name="Schmutz J."/>
            <person name="Larimer F."/>
            <person name="Land M."/>
            <person name="Hauser L."/>
            <person name="Kyrpides N."/>
            <person name="Mikhailova N."/>
            <person name="Hoff W."/>
            <person name="Richardson P."/>
        </authorList>
    </citation>
    <scope>NUCLEOTIDE SEQUENCE [LARGE SCALE GENOMIC DNA]</scope>
    <source>
        <strain evidence="2">DSM 244 / SL1</strain>
    </source>
</reference>
<dbReference type="AlphaFoldDB" id="A1WYF7"/>
<dbReference type="PANTHER" id="PTHR37526:SF1">
    <property type="entry name" value="PROTEIN TUSB"/>
    <property type="match status" value="1"/>
</dbReference>
<dbReference type="NCBIfam" id="TIGR03011">
    <property type="entry name" value="sulf_tusB_dsrH"/>
    <property type="match status" value="1"/>
</dbReference>
<dbReference type="SUPFAM" id="SSF75169">
    <property type="entry name" value="DsrEFH-like"/>
    <property type="match status" value="1"/>
</dbReference>
<dbReference type="Gene3D" id="3.40.1260.10">
    <property type="entry name" value="DsrEFH-like"/>
    <property type="match status" value="1"/>
</dbReference>
<dbReference type="OrthoDB" id="9795117at2"/>
<dbReference type="eggNOG" id="COG2168">
    <property type="taxonomic scope" value="Bacteria"/>
</dbReference>
<dbReference type="Proteomes" id="UP000000647">
    <property type="component" value="Chromosome"/>
</dbReference>
<dbReference type="KEGG" id="hha:Hhal_1955"/>
<reference evidence="1 2" key="2">
    <citation type="journal article" date="2013" name="Stand. Genomic Sci.">
        <title>Complete genome sequence of Halorhodospira halophila SL1.</title>
        <authorList>
            <person name="Challacombe J.F."/>
            <person name="Majid S."/>
            <person name="Deole R."/>
            <person name="Brettin T.S."/>
            <person name="Bruce D."/>
            <person name="Delano S.F."/>
            <person name="Detter J.C."/>
            <person name="Gleasner C.D."/>
            <person name="Han C.S."/>
            <person name="Misra M."/>
            <person name="Reitenga K.G."/>
            <person name="Mikhailova N."/>
            <person name="Woyke T."/>
            <person name="Pitluck S."/>
            <person name="Nolan M."/>
            <person name="Land M.L."/>
            <person name="Saunders E."/>
            <person name="Tapia R."/>
            <person name="Lapidus A."/>
            <person name="Ivanova N."/>
            <person name="Hoff W.D."/>
        </authorList>
    </citation>
    <scope>NUCLEOTIDE SEQUENCE [LARGE SCALE GENOMIC DNA]</scope>
    <source>
        <strain evidence="2">DSM 244 / SL1</strain>
    </source>
</reference>
<dbReference type="Pfam" id="PF04077">
    <property type="entry name" value="DsrH"/>
    <property type="match status" value="1"/>
</dbReference>
<name>A1WYF7_HALHL</name>
<protein>
    <submittedName>
        <fullName evidence="1">DsrH family protein</fullName>
    </submittedName>
</protein>
<dbReference type="InterPro" id="IPR007215">
    <property type="entry name" value="Sulphur_relay_TusB/DsrH"/>
</dbReference>
<dbReference type="EMBL" id="CP000544">
    <property type="protein sequence ID" value="ABM62719.1"/>
    <property type="molecule type" value="Genomic_DNA"/>
</dbReference>
<evidence type="ECO:0000313" key="2">
    <source>
        <dbReference type="Proteomes" id="UP000000647"/>
    </source>
</evidence>
<keyword evidence="2" id="KW-1185">Reference proteome</keyword>
<proteinExistence type="predicted"/>
<dbReference type="RefSeq" id="WP_011814741.1">
    <property type="nucleotide sequence ID" value="NC_008789.1"/>
</dbReference>
<accession>A1WYF7</accession>
<sequence length="99" mass="10621">MLHTVNKSPWQTTNLDACLAHLGGERLLLIEDGVYAAVARSDAAQKLDTPARDGRVYVLGPDLEARGIGTEQVAEGIGVVDYSGFVQLVAEHGPHQAWL</sequence>
<dbReference type="GO" id="GO:0002143">
    <property type="term" value="P:tRNA wobble position uridine thiolation"/>
    <property type="evidence" value="ECO:0007669"/>
    <property type="project" value="InterPro"/>
</dbReference>
<dbReference type="GO" id="GO:1990228">
    <property type="term" value="C:sulfurtransferase complex"/>
    <property type="evidence" value="ECO:0007669"/>
    <property type="project" value="TreeGrafter"/>
</dbReference>
<dbReference type="STRING" id="349124.Hhal_1955"/>
<evidence type="ECO:0000313" key="1">
    <source>
        <dbReference type="EMBL" id="ABM62719.1"/>
    </source>
</evidence>
<dbReference type="InterPro" id="IPR027396">
    <property type="entry name" value="DsrEFH-like"/>
</dbReference>
<dbReference type="HOGENOM" id="CLU_166087_0_0_6"/>
<organism evidence="1 2">
    <name type="scientific">Halorhodospira halophila (strain DSM 244 / SL1)</name>
    <name type="common">Ectothiorhodospira halophila (strain DSM 244 / SL1)</name>
    <dbReference type="NCBI Taxonomy" id="349124"/>
    <lineage>
        <taxon>Bacteria</taxon>
        <taxon>Pseudomonadati</taxon>
        <taxon>Pseudomonadota</taxon>
        <taxon>Gammaproteobacteria</taxon>
        <taxon>Chromatiales</taxon>
        <taxon>Ectothiorhodospiraceae</taxon>
        <taxon>Halorhodospira</taxon>
    </lineage>
</organism>
<gene>
    <name evidence="1" type="ordered locus">Hhal_1955</name>
</gene>
<dbReference type="PANTHER" id="PTHR37526">
    <property type="entry name" value="PROTEIN TUSB"/>
    <property type="match status" value="1"/>
</dbReference>